<accession>A0A8T0S6X8</accession>
<protein>
    <submittedName>
        <fullName evidence="4">Uncharacterized protein</fullName>
    </submittedName>
</protein>
<organism evidence="4 5">
    <name type="scientific">Panicum virgatum</name>
    <name type="common">Blackwell switchgrass</name>
    <dbReference type="NCBI Taxonomy" id="38727"/>
    <lineage>
        <taxon>Eukaryota</taxon>
        <taxon>Viridiplantae</taxon>
        <taxon>Streptophyta</taxon>
        <taxon>Embryophyta</taxon>
        <taxon>Tracheophyta</taxon>
        <taxon>Spermatophyta</taxon>
        <taxon>Magnoliopsida</taxon>
        <taxon>Liliopsida</taxon>
        <taxon>Poales</taxon>
        <taxon>Poaceae</taxon>
        <taxon>PACMAD clade</taxon>
        <taxon>Panicoideae</taxon>
        <taxon>Panicodae</taxon>
        <taxon>Paniceae</taxon>
        <taxon>Panicinae</taxon>
        <taxon>Panicum</taxon>
        <taxon>Panicum sect. Hiantes</taxon>
    </lineage>
</organism>
<evidence type="ECO:0000259" key="3">
    <source>
        <dbReference type="Pfam" id="PF20235"/>
    </source>
</evidence>
<dbReference type="Proteomes" id="UP000823388">
    <property type="component" value="Chromosome 5N"/>
</dbReference>
<dbReference type="OrthoDB" id="686981at2759"/>
<feature type="domain" description="PIR2-like helical" evidence="3">
    <location>
        <begin position="79"/>
        <end position="192"/>
    </location>
</feature>
<dbReference type="Pfam" id="PF12274">
    <property type="entry name" value="DUF3615"/>
    <property type="match status" value="1"/>
</dbReference>
<evidence type="ECO:0000313" key="5">
    <source>
        <dbReference type="Proteomes" id="UP000823388"/>
    </source>
</evidence>
<reference evidence="4" key="1">
    <citation type="submission" date="2020-05" db="EMBL/GenBank/DDBJ databases">
        <title>WGS assembly of Panicum virgatum.</title>
        <authorList>
            <person name="Lovell J.T."/>
            <person name="Jenkins J."/>
            <person name="Shu S."/>
            <person name="Juenger T.E."/>
            <person name="Schmutz J."/>
        </authorList>
    </citation>
    <scope>NUCLEOTIDE SEQUENCE</scope>
    <source>
        <strain evidence="4">AP13</strain>
    </source>
</reference>
<dbReference type="Pfam" id="PF20235">
    <property type="entry name" value="PIR2-like_helical"/>
    <property type="match status" value="1"/>
</dbReference>
<evidence type="ECO:0000313" key="4">
    <source>
        <dbReference type="EMBL" id="KAG2594351.1"/>
    </source>
</evidence>
<name>A0A8T0S6X8_PANVG</name>
<feature type="domain" description="DUF3615" evidence="2">
    <location>
        <begin position="308"/>
        <end position="416"/>
    </location>
</feature>
<dbReference type="PANTHER" id="PTHR33120:SF51">
    <property type="entry name" value="PIR2-LIKE HELICAL DOMAIN-CONTAINING PROTEIN"/>
    <property type="match status" value="1"/>
</dbReference>
<feature type="compositionally biased region" description="Polar residues" evidence="1">
    <location>
        <begin position="38"/>
        <end position="55"/>
    </location>
</feature>
<dbReference type="InterPro" id="IPR022059">
    <property type="entry name" value="DUF3615"/>
</dbReference>
<evidence type="ECO:0000256" key="1">
    <source>
        <dbReference type="SAM" id="MobiDB-lite"/>
    </source>
</evidence>
<dbReference type="InterPro" id="IPR046527">
    <property type="entry name" value="PIR2-like_helical"/>
</dbReference>
<keyword evidence="5" id="KW-1185">Reference proteome</keyword>
<feature type="region of interest" description="Disordered" evidence="1">
    <location>
        <begin position="1"/>
        <end position="70"/>
    </location>
</feature>
<comment type="caution">
    <text evidence="4">The sequence shown here is derived from an EMBL/GenBank/DDBJ whole genome shotgun (WGS) entry which is preliminary data.</text>
</comment>
<sequence>MGRRRSGRRRAAAVDVEPRGSGTPDDDSPVDPSGGSTHQQNSSGHEAAPSLSQQTVEEETPSPPPQDTRALRRRLLALIRRFYLDAISRLPTADLRATLGRGLLAGGYCFGPLHPVHNIIANSVWYADAFPLRPADRIELDVLSSQATDRAARRSLDGLVACLLRICPLLSPADALCQLNRSRADLRVAVASVQRAKPSLLRAAGPEVVKSAFQEAAEAARHPTPAAFALFASSLLPGVERHVSRLLVSKGGGLSSLDIRRLSSVLLPYPVPNEPCRSVLVPSPKVSQCISGRKRCVTKWYKCLLEIADAALCKFNRQTGLHYELHTMYGESLLDDEDYNEYFHINFIAQPKEDHHHSSSSGVGSGHRLFFFAEASPPRKDFREEDISICCPIESSAGDIDNCHACLMNRQKINHPAVEPVYHTHVLRFGEQCCEIGAVDHEWDFRPALGVDFLCFDSDRDYGLLEYLHNFFARIDAYCSNLDADKN</sequence>
<gene>
    <name evidence="4" type="ORF">PVAP13_5NG641100</name>
</gene>
<dbReference type="EMBL" id="CM029046">
    <property type="protein sequence ID" value="KAG2594351.1"/>
    <property type="molecule type" value="Genomic_DNA"/>
</dbReference>
<dbReference type="PANTHER" id="PTHR33120">
    <property type="entry name" value="EXPRESSED PROTEIN-RELATED"/>
    <property type="match status" value="1"/>
</dbReference>
<feature type="compositionally biased region" description="Basic residues" evidence="1">
    <location>
        <begin position="1"/>
        <end position="11"/>
    </location>
</feature>
<proteinExistence type="predicted"/>
<evidence type="ECO:0000259" key="2">
    <source>
        <dbReference type="Pfam" id="PF12274"/>
    </source>
</evidence>
<dbReference type="AlphaFoldDB" id="A0A8T0S6X8"/>